<organism evidence="2 3">
    <name type="scientific">Drosophila gunungcola</name>
    <name type="common">fruit fly</name>
    <dbReference type="NCBI Taxonomy" id="103775"/>
    <lineage>
        <taxon>Eukaryota</taxon>
        <taxon>Metazoa</taxon>
        <taxon>Ecdysozoa</taxon>
        <taxon>Arthropoda</taxon>
        <taxon>Hexapoda</taxon>
        <taxon>Insecta</taxon>
        <taxon>Pterygota</taxon>
        <taxon>Neoptera</taxon>
        <taxon>Endopterygota</taxon>
        <taxon>Diptera</taxon>
        <taxon>Brachycera</taxon>
        <taxon>Muscomorpha</taxon>
        <taxon>Ephydroidea</taxon>
        <taxon>Drosophilidae</taxon>
        <taxon>Drosophila</taxon>
        <taxon>Sophophora</taxon>
    </lineage>
</organism>
<comment type="caution">
    <text evidence="2">The sequence shown here is derived from an EMBL/GenBank/DDBJ whole genome shotgun (WGS) entry which is preliminary data.</text>
</comment>
<sequence>MLQFIRLEPELSSAIEIVKRPVKWHLSAAKFPLFELIDWPSRRSPPKLYSYKYHHFQLFRHQTLHSQTSNKMKTFCLTLALCACLAAADVSHLQPSSSYLPPPRPEHAVSMSIEQQELRELPEQVEYMRPNEQGQMEAMPSSLLTPPAPADQEEAMPSTRYLPPAPAPAAVPVPVPAQMDAEPMMMPQMEMMAPEEAVMEKLQQQPQPASRYLPPAPVSQEQLTYQQYQEQMQQMQQMQQLQQMQEQQQQQEQEPQQFQDQPAEEQQMPYILDVQQPMAPSDAETQEQLEPEPAHELRADGYHYKQAEEQRRLRH</sequence>
<feature type="compositionally biased region" description="Low complexity" evidence="1">
    <location>
        <begin position="245"/>
        <end position="268"/>
    </location>
</feature>
<keyword evidence="3" id="KW-1185">Reference proteome</keyword>
<dbReference type="AlphaFoldDB" id="A0A9P9YPC9"/>
<proteinExistence type="predicted"/>
<dbReference type="EMBL" id="JAMKOV010000004">
    <property type="protein sequence ID" value="KAI8040621.1"/>
    <property type="molecule type" value="Genomic_DNA"/>
</dbReference>
<name>A0A9P9YPC9_9MUSC</name>
<reference evidence="2" key="1">
    <citation type="journal article" date="2023" name="Genome Biol. Evol.">
        <title>Long-read-based Genome Assembly of Drosophila gunungcola Reveals Fewer Chemosensory Genes in Flower-breeding Species.</title>
        <authorList>
            <person name="Negi A."/>
            <person name="Liao B.Y."/>
            <person name="Yeh S.D."/>
        </authorList>
    </citation>
    <scope>NUCLEOTIDE SEQUENCE</scope>
    <source>
        <strain evidence="2">Sukarami</strain>
    </source>
</reference>
<evidence type="ECO:0000313" key="3">
    <source>
        <dbReference type="Proteomes" id="UP001059596"/>
    </source>
</evidence>
<accession>A0A9P9YPC9</accession>
<gene>
    <name evidence="2" type="ORF">M5D96_006564</name>
</gene>
<evidence type="ECO:0000313" key="2">
    <source>
        <dbReference type="EMBL" id="KAI8040621.1"/>
    </source>
</evidence>
<evidence type="ECO:0000256" key="1">
    <source>
        <dbReference type="SAM" id="MobiDB-lite"/>
    </source>
</evidence>
<feature type="region of interest" description="Disordered" evidence="1">
    <location>
        <begin position="245"/>
        <end position="315"/>
    </location>
</feature>
<dbReference type="Proteomes" id="UP001059596">
    <property type="component" value="Unassembled WGS sequence"/>
</dbReference>
<feature type="compositionally biased region" description="Basic and acidic residues" evidence="1">
    <location>
        <begin position="292"/>
        <end position="315"/>
    </location>
</feature>
<protein>
    <submittedName>
        <fullName evidence="2">Uncharacterized protein</fullName>
    </submittedName>
</protein>